<keyword evidence="5" id="KW-0347">Helicase</keyword>
<dbReference type="FunFam" id="3.40.50.300:FF:000957">
    <property type="entry name" value="ATP-dependent RNA helicase SUV3L, mitochondrial"/>
    <property type="match status" value="1"/>
</dbReference>
<comment type="subcellular location">
    <subcellularLocation>
        <location evidence="1">Mitochondrion</location>
    </subcellularLocation>
</comment>
<dbReference type="PANTHER" id="PTHR12131:SF1">
    <property type="entry name" value="ATP-DEPENDENT RNA HELICASE SUPV3L1, MITOCHONDRIAL-RELATED"/>
    <property type="match status" value="1"/>
</dbReference>
<gene>
    <name evidence="12" type="ORF">D9619_012130</name>
</gene>
<dbReference type="GO" id="GO:0003724">
    <property type="term" value="F:RNA helicase activity"/>
    <property type="evidence" value="ECO:0007669"/>
    <property type="project" value="UniProtKB-EC"/>
</dbReference>
<reference evidence="12 13" key="1">
    <citation type="journal article" date="2020" name="ISME J.">
        <title>Uncovering the hidden diversity of litter-decomposition mechanisms in mushroom-forming fungi.</title>
        <authorList>
            <person name="Floudas D."/>
            <person name="Bentzer J."/>
            <person name="Ahren D."/>
            <person name="Johansson T."/>
            <person name="Persson P."/>
            <person name="Tunlid A."/>
        </authorList>
    </citation>
    <scope>NUCLEOTIDE SEQUENCE [LARGE SCALE GENOMIC DNA]</scope>
    <source>
        <strain evidence="12 13">CBS 101986</strain>
    </source>
</reference>
<dbReference type="Proteomes" id="UP000567179">
    <property type="component" value="Unassembled WGS sequence"/>
</dbReference>
<dbReference type="SMART" id="SM00490">
    <property type="entry name" value="HELICc"/>
    <property type="match status" value="1"/>
</dbReference>
<dbReference type="InterPro" id="IPR050699">
    <property type="entry name" value="RNA-DNA_Helicase"/>
</dbReference>
<evidence type="ECO:0000256" key="9">
    <source>
        <dbReference type="ARBA" id="ARBA00047984"/>
    </source>
</evidence>
<evidence type="ECO:0000256" key="2">
    <source>
        <dbReference type="ARBA" id="ARBA00012552"/>
    </source>
</evidence>
<dbReference type="InterPro" id="IPR022192">
    <property type="entry name" value="SUV3_C"/>
</dbReference>
<keyword evidence="13" id="KW-1185">Reference proteome</keyword>
<dbReference type="GO" id="GO:0005524">
    <property type="term" value="F:ATP binding"/>
    <property type="evidence" value="ECO:0007669"/>
    <property type="project" value="UniProtKB-KW"/>
</dbReference>
<feature type="domain" description="Helicase C-terminal" evidence="11">
    <location>
        <begin position="683"/>
        <end position="843"/>
    </location>
</feature>
<dbReference type="CDD" id="cd17913">
    <property type="entry name" value="DEXQc_Suv3"/>
    <property type="match status" value="1"/>
</dbReference>
<keyword evidence="8" id="KW-0496">Mitochondrion</keyword>
<dbReference type="InterPro" id="IPR001650">
    <property type="entry name" value="Helicase_C-like"/>
</dbReference>
<evidence type="ECO:0000256" key="1">
    <source>
        <dbReference type="ARBA" id="ARBA00004173"/>
    </source>
</evidence>
<evidence type="ECO:0000256" key="6">
    <source>
        <dbReference type="ARBA" id="ARBA00022840"/>
    </source>
</evidence>
<dbReference type="AlphaFoldDB" id="A0A8H5B7P8"/>
<comment type="catalytic activity">
    <reaction evidence="9">
        <text>ATP + H2O = ADP + phosphate + H(+)</text>
        <dbReference type="Rhea" id="RHEA:13065"/>
        <dbReference type="ChEBI" id="CHEBI:15377"/>
        <dbReference type="ChEBI" id="CHEBI:15378"/>
        <dbReference type="ChEBI" id="CHEBI:30616"/>
        <dbReference type="ChEBI" id="CHEBI:43474"/>
        <dbReference type="ChEBI" id="CHEBI:456216"/>
        <dbReference type="EC" id="3.6.4.13"/>
    </reaction>
</comment>
<keyword evidence="3" id="KW-0547">Nucleotide-binding</keyword>
<dbReference type="PANTHER" id="PTHR12131">
    <property type="entry name" value="ATP-DEPENDENT RNA AND DNA HELICASE"/>
    <property type="match status" value="1"/>
</dbReference>
<evidence type="ECO:0000313" key="13">
    <source>
        <dbReference type="Proteomes" id="UP000567179"/>
    </source>
</evidence>
<evidence type="ECO:0000256" key="10">
    <source>
        <dbReference type="SAM" id="MobiDB-lite"/>
    </source>
</evidence>
<dbReference type="Pfam" id="PF12513">
    <property type="entry name" value="SUV3_C"/>
    <property type="match status" value="1"/>
</dbReference>
<keyword evidence="7" id="KW-0809">Transit peptide</keyword>
<dbReference type="Gene3D" id="3.40.50.300">
    <property type="entry name" value="P-loop containing nucleotide triphosphate hydrolases"/>
    <property type="match status" value="2"/>
</dbReference>
<protein>
    <recommendedName>
        <fullName evidence="2">RNA helicase</fullName>
        <ecNumber evidence="2">3.6.4.13</ecNumber>
    </recommendedName>
</protein>
<sequence length="1090" mass="119659">MYLLAMSAPPLMPGYWYLAGFNPQPGPTMGDNLYATAQAELGLPVKAEVMNGKWSQKWRSEQFLPGTNMYMIRSEGVLTLNDPAGVPQGPLIIDVGPSSSDKIVNWTINPIEVSGLPSAPNCYTIQLAMTSNGETEYYVGVQNGESAVRHNSSATHPPEWLRPLPATESAPRSFPTEVPGSSYSDDNLPSTSNHAKSLYTRSGSNTAARSPTASSHAGFLKSPQHEGRVFKPRQVESSARGGGIVLPETWRQSARYRNEDRAKFGQPSKSPATWSDEANVRRASAGSLHQHFAPKEPHERSRRTQETRGEGKSFRSSDRRPTQDYKRPPSIDGHRRLARTGDEKTRHRRDEVDERLGALQVTGSTKAPTQPRLERPGEVPVIRPEAAVIYFESNVSDWASRNGNIQRIVSYGVPEAQARLLLKRFVRDVEAGTLSSDALFYGVDRFGQPHQEDSIEIIYSTIFFSWAARVDELYGVMPAVLTHIQRLVESASLPFPSDGYAKARQLRRKVIMHVGPTNSGKTHHALRALAAARAGVYAGPLRLLAHEIFQRLNSGSIVPLGIEQDPAAPAGPNPAYVRPCNMVTGEEKRIMGDDVTLLSCTVEMLNLNTYYDVAVIDEIQMLGDAERGQAWTSAVLGLTAKELHLCGEETVVPVVEALLAHTGDEIEVRRYNRLTTLTVDDNVLDGDLSKIQKGDCIVAFSRSSIFALKKEVEKATGMRCAVVYGRLPPETRAEQAALFNDSNSGYDVIIGSDAIGMGLNLKIKRVVFTATSKFDGKDLVPLPVSSVKQIAGRAGRFGMHKGDQSGSTTTMFKEDLPHLKHCIAQPYQPLPYAWINLNEVRILKLLSMLPPSAASHEHAMAAGQYIGRLPSYLRQASAQTYDKAFEFINRHWSDMPIQEKVPSASRLFRGGITHKEQGTVAFFKTMEQTGHITLLESVEQMIAQGNIIAAPVNPDSQTAPATAGTPVSSNEVLNASSVPVSTSGGKPKLGPGLAQRRRVAAENLMQLETFHKVVVVYMWFSFKFPITYAEGEEVEKLKQRLEVAMNDLLKVMTNQLSEATVLKDIVYGKKRTTAEVVVDSGEQVAGSLQV</sequence>
<keyword evidence="6" id="KW-0067">ATP-binding</keyword>
<organism evidence="12 13">
    <name type="scientific">Psilocybe cf. subviscida</name>
    <dbReference type="NCBI Taxonomy" id="2480587"/>
    <lineage>
        <taxon>Eukaryota</taxon>
        <taxon>Fungi</taxon>
        <taxon>Dikarya</taxon>
        <taxon>Basidiomycota</taxon>
        <taxon>Agaricomycotina</taxon>
        <taxon>Agaricomycetes</taxon>
        <taxon>Agaricomycetidae</taxon>
        <taxon>Agaricales</taxon>
        <taxon>Agaricineae</taxon>
        <taxon>Strophariaceae</taxon>
        <taxon>Psilocybe</taxon>
    </lineage>
</organism>
<dbReference type="Pfam" id="PF00271">
    <property type="entry name" value="Helicase_C"/>
    <property type="match status" value="1"/>
</dbReference>
<dbReference type="Pfam" id="PF22527">
    <property type="entry name" value="DEXQc_Suv3"/>
    <property type="match status" value="1"/>
</dbReference>
<comment type="caution">
    <text evidence="12">The sequence shown here is derived from an EMBL/GenBank/DDBJ whole genome shotgun (WGS) entry which is preliminary data.</text>
</comment>
<evidence type="ECO:0000259" key="11">
    <source>
        <dbReference type="PROSITE" id="PS51194"/>
    </source>
</evidence>
<evidence type="ECO:0000256" key="7">
    <source>
        <dbReference type="ARBA" id="ARBA00022946"/>
    </source>
</evidence>
<dbReference type="Gene3D" id="1.20.58.1080">
    <property type="match status" value="1"/>
</dbReference>
<dbReference type="EC" id="3.6.4.13" evidence="2"/>
<keyword evidence="4" id="KW-0378">Hydrolase</keyword>
<dbReference type="GO" id="GO:0045025">
    <property type="term" value="C:mitochondrial degradosome"/>
    <property type="evidence" value="ECO:0007669"/>
    <property type="project" value="TreeGrafter"/>
</dbReference>
<dbReference type="SUPFAM" id="SSF52540">
    <property type="entry name" value="P-loop containing nucleoside triphosphate hydrolases"/>
    <property type="match status" value="1"/>
</dbReference>
<dbReference type="GO" id="GO:0000965">
    <property type="term" value="P:mitochondrial RNA 3'-end processing"/>
    <property type="evidence" value="ECO:0007669"/>
    <property type="project" value="TreeGrafter"/>
</dbReference>
<evidence type="ECO:0000256" key="8">
    <source>
        <dbReference type="ARBA" id="ARBA00023128"/>
    </source>
</evidence>
<dbReference type="InterPro" id="IPR027417">
    <property type="entry name" value="P-loop_NTPase"/>
</dbReference>
<accession>A0A8H5B7P8</accession>
<evidence type="ECO:0000256" key="5">
    <source>
        <dbReference type="ARBA" id="ARBA00022806"/>
    </source>
</evidence>
<dbReference type="GO" id="GO:0016787">
    <property type="term" value="F:hydrolase activity"/>
    <property type="evidence" value="ECO:0007669"/>
    <property type="project" value="UniProtKB-KW"/>
</dbReference>
<dbReference type="CDD" id="cd18805">
    <property type="entry name" value="SF2_C_suv3"/>
    <property type="match status" value="1"/>
</dbReference>
<feature type="region of interest" description="Disordered" evidence="10">
    <location>
        <begin position="148"/>
        <end position="246"/>
    </location>
</feature>
<dbReference type="FunFam" id="3.40.50.300:FF:000269">
    <property type="entry name" value="ATP-dependent RNA helicase SUPV3L1, mitochondrial"/>
    <property type="match status" value="1"/>
</dbReference>
<dbReference type="Gene3D" id="1.20.272.40">
    <property type="match status" value="1"/>
</dbReference>
<dbReference type="OrthoDB" id="6692397at2759"/>
<evidence type="ECO:0000256" key="3">
    <source>
        <dbReference type="ARBA" id="ARBA00022741"/>
    </source>
</evidence>
<dbReference type="EMBL" id="JAACJJ010000031">
    <property type="protein sequence ID" value="KAF5318171.1"/>
    <property type="molecule type" value="Genomic_DNA"/>
</dbReference>
<evidence type="ECO:0000313" key="12">
    <source>
        <dbReference type="EMBL" id="KAF5318171.1"/>
    </source>
</evidence>
<feature type="compositionally biased region" description="Basic and acidic residues" evidence="10">
    <location>
        <begin position="293"/>
        <end position="356"/>
    </location>
</feature>
<dbReference type="PROSITE" id="PS51194">
    <property type="entry name" value="HELICASE_CTER"/>
    <property type="match status" value="1"/>
</dbReference>
<dbReference type="InterPro" id="IPR044774">
    <property type="entry name" value="Suv3_DEXQc"/>
</dbReference>
<evidence type="ECO:0000256" key="4">
    <source>
        <dbReference type="ARBA" id="ARBA00022801"/>
    </source>
</evidence>
<dbReference type="InterPro" id="IPR055206">
    <property type="entry name" value="DEXQc_SUV3"/>
</dbReference>
<proteinExistence type="predicted"/>
<name>A0A8H5B7P8_9AGAR</name>
<feature type="region of interest" description="Disordered" evidence="10">
    <location>
        <begin position="260"/>
        <end position="377"/>
    </location>
</feature>
<feature type="compositionally biased region" description="Polar residues" evidence="10">
    <location>
        <begin position="179"/>
        <end position="215"/>
    </location>
</feature>